<comment type="function">
    <text evidence="10">Topoisomerase IV is essential for chromosome segregation. It relaxes supercoiled DNA. Performs the decatenation events required during the replication of a circular DNA molecule.</text>
</comment>
<dbReference type="AlphaFoldDB" id="A1K4H7"/>
<feature type="domain" description="Toprim" evidence="11">
    <location>
        <begin position="425"/>
        <end position="542"/>
    </location>
</feature>
<keyword evidence="8 10" id="KW-0238">DNA-binding</keyword>
<feature type="binding site" evidence="10">
    <location>
        <position position="43"/>
    </location>
    <ligand>
        <name>ATP</name>
        <dbReference type="ChEBI" id="CHEBI:30616"/>
    </ligand>
</feature>
<evidence type="ECO:0000256" key="6">
    <source>
        <dbReference type="ARBA" id="ARBA00022842"/>
    </source>
</evidence>
<evidence type="ECO:0000313" key="12">
    <source>
        <dbReference type="EMBL" id="CAL93732.1"/>
    </source>
</evidence>
<evidence type="ECO:0000256" key="3">
    <source>
        <dbReference type="ARBA" id="ARBA00022723"/>
    </source>
</evidence>
<dbReference type="InterPro" id="IPR020568">
    <property type="entry name" value="Ribosomal_Su5_D2-typ_SF"/>
</dbReference>
<dbReference type="Gene3D" id="3.30.230.10">
    <property type="match status" value="1"/>
</dbReference>
<comment type="subunit">
    <text evidence="10">Heterotetramer composed of ParC and ParE.</text>
</comment>
<dbReference type="EC" id="5.6.2.2" evidence="10"/>
<keyword evidence="6" id="KW-0460">Magnesium</keyword>
<dbReference type="GO" id="GO:0005524">
    <property type="term" value="F:ATP binding"/>
    <property type="evidence" value="ECO:0007669"/>
    <property type="project" value="UniProtKB-UniRule"/>
</dbReference>
<comment type="catalytic activity">
    <reaction evidence="1 10">
        <text>ATP-dependent breakage, passage and rejoining of double-stranded DNA.</text>
        <dbReference type="EC" id="5.6.2.2"/>
    </reaction>
</comment>
<keyword evidence="7 10" id="KW-0799">Topoisomerase</keyword>
<proteinExistence type="inferred from homology"/>
<keyword evidence="13" id="KW-1185">Reference proteome</keyword>
<dbReference type="InterPro" id="IPR005737">
    <property type="entry name" value="TopoIV_B_Gneg"/>
</dbReference>
<feature type="site" description="Interaction with DNA" evidence="10">
    <location>
        <position position="514"/>
    </location>
</feature>
<evidence type="ECO:0000256" key="2">
    <source>
        <dbReference type="ARBA" id="ARBA00001946"/>
    </source>
</evidence>
<dbReference type="KEGG" id="aoa:dqs_1226"/>
<name>A1K4H7_AZOSB</name>
<dbReference type="PANTHER" id="PTHR45866:SF4">
    <property type="entry name" value="DNA TOPOISOMERASE 4 SUBUNIT B"/>
    <property type="match status" value="1"/>
</dbReference>
<evidence type="ECO:0000256" key="7">
    <source>
        <dbReference type="ARBA" id="ARBA00023029"/>
    </source>
</evidence>
<evidence type="ECO:0000256" key="5">
    <source>
        <dbReference type="ARBA" id="ARBA00022840"/>
    </source>
</evidence>
<dbReference type="PROSITE" id="PS00177">
    <property type="entry name" value="TOPOISOMERASE_II"/>
    <property type="match status" value="1"/>
</dbReference>
<dbReference type="Pfam" id="PF01751">
    <property type="entry name" value="Toprim"/>
    <property type="match status" value="1"/>
</dbReference>
<dbReference type="InterPro" id="IPR036890">
    <property type="entry name" value="HATPase_C_sf"/>
</dbReference>
<sequence>MTSKTYDESSFRVLKGLEPVRERPGMYTRTDSPAHIIQEVIDNAADEALGGFAKKIHVTLHLDGSVTVADDGRGIPVGLHPEEGVPVVVLAYTRLHAGGKFDKREGNGAYAFSGGLHGVGVAVTNALSTRVEVEVKRDGKIHRIDFSDGGENIGAVRIEGDCGRQTGTRVRVWPDPKYFEAPRVPMNELERLLRSKAVLLSGVSVRLDIEQAAGPALTKTWSYPEGLAGYLKELAGDVEPVAPIFTAEKYAGKDDASFAPGEGAAWALAWFESAVPSESYVNLIPTVNGGTHESGLRAGVFEAVKSFIEHHTLLPRGVKLQQEDVCGRMSFLLSARLLDPQFQGQVKEKLNSREAVKLVSTQLRDPFEIWLNNHVEAGKAIAELSIKQALARQKNAQKVEKKKTSGVAVLPGKLSDCESEDIAENELFLVEGDSAGGSAKMARNKETQAILPLRGKVQNAWEIDPDRLLANAEIHDIAVALGVDAHRADSSPDLSGLRYGKIVIMSDADVDGSHIQTLLLTLFFRHFPKLIENGHIYVAQPPLYRVDVPAQGKKRPARRLYALDDGELAAIRDRLAQEGFKPDAIEIGRFKGLGEMNPDQLRETTMDPATRRVLPVQVRAEAIEQTLKMFTLLMGKGEASGRRAWMEEKGDTVEADV</sequence>
<dbReference type="OrthoDB" id="9802808at2"/>
<dbReference type="GO" id="GO:0006265">
    <property type="term" value="P:DNA topological change"/>
    <property type="evidence" value="ECO:0007669"/>
    <property type="project" value="UniProtKB-UniRule"/>
</dbReference>
<protein>
    <recommendedName>
        <fullName evidence="10">DNA topoisomerase 4 subunit B</fullName>
        <ecNumber evidence="10">5.6.2.2</ecNumber>
    </recommendedName>
    <alternativeName>
        <fullName evidence="10">Topoisomerase IV subunit B</fullName>
    </alternativeName>
</protein>
<evidence type="ECO:0000256" key="8">
    <source>
        <dbReference type="ARBA" id="ARBA00023125"/>
    </source>
</evidence>
<dbReference type="SUPFAM" id="SSF56719">
    <property type="entry name" value="Type II DNA topoisomerase"/>
    <property type="match status" value="1"/>
</dbReference>
<evidence type="ECO:0000256" key="9">
    <source>
        <dbReference type="ARBA" id="ARBA00023235"/>
    </source>
</evidence>
<reference evidence="12 13" key="1">
    <citation type="journal article" date="2006" name="Nat. Biotechnol.">
        <title>Complete genome of the mutualistic, N2-fixing grass endophyte Azoarcus sp. strain BH72.</title>
        <authorList>
            <person name="Krause A."/>
            <person name="Ramakumar A."/>
            <person name="Bartels D."/>
            <person name="Battistoni F."/>
            <person name="Bekel T."/>
            <person name="Boch J."/>
            <person name="Boehm M."/>
            <person name="Friedrich F."/>
            <person name="Hurek T."/>
            <person name="Krause L."/>
            <person name="Linke B."/>
            <person name="McHardy A.C."/>
            <person name="Sarkar A."/>
            <person name="Schneiker S."/>
            <person name="Syed A.A."/>
            <person name="Thauer R."/>
            <person name="Vorhoelter F.-J."/>
            <person name="Weidner S."/>
            <person name="Puehler A."/>
            <person name="Reinhold-Hurek B."/>
            <person name="Kaiser O."/>
            <person name="Goesmann A."/>
        </authorList>
    </citation>
    <scope>NUCLEOTIDE SEQUENCE [LARGE SCALE GENOMIC DNA]</scope>
    <source>
        <strain evidence="12 13">BH72</strain>
    </source>
</reference>
<feature type="binding site" evidence="10">
    <location>
        <position position="6"/>
    </location>
    <ligand>
        <name>ATP</name>
        <dbReference type="ChEBI" id="CHEBI:30616"/>
    </ligand>
</feature>
<dbReference type="InterPro" id="IPR001241">
    <property type="entry name" value="Topo_IIA"/>
</dbReference>
<dbReference type="CDD" id="cd00822">
    <property type="entry name" value="TopoII_Trans_DNA_gyrase"/>
    <property type="match status" value="1"/>
</dbReference>
<dbReference type="HOGENOM" id="CLU_006146_1_0_4"/>
<evidence type="ECO:0000256" key="4">
    <source>
        <dbReference type="ARBA" id="ARBA00022741"/>
    </source>
</evidence>
<gene>
    <name evidence="10 12" type="primary">parE</name>
    <name evidence="12" type="ordered locus">azo1115</name>
</gene>
<feature type="binding site" evidence="10">
    <location>
        <position position="347"/>
    </location>
    <ligand>
        <name>ATP</name>
        <dbReference type="ChEBI" id="CHEBI:30616"/>
    </ligand>
</feature>
<dbReference type="InterPro" id="IPR014721">
    <property type="entry name" value="Ribsml_uS5_D2-typ_fold_subgr"/>
</dbReference>
<dbReference type="PROSITE" id="PS50880">
    <property type="entry name" value="TOPRIM"/>
    <property type="match status" value="1"/>
</dbReference>
<organism evidence="12 13">
    <name type="scientific">Azoarcus sp. (strain BH72)</name>
    <dbReference type="NCBI Taxonomy" id="418699"/>
    <lineage>
        <taxon>Bacteria</taxon>
        <taxon>Pseudomonadati</taxon>
        <taxon>Pseudomonadota</taxon>
        <taxon>Betaproteobacteria</taxon>
        <taxon>Rhodocyclales</taxon>
        <taxon>Zoogloeaceae</taxon>
        <taxon>Azoarcus</taxon>
    </lineage>
</organism>
<dbReference type="InterPro" id="IPR018522">
    <property type="entry name" value="TopoIIA_CS"/>
</dbReference>
<dbReference type="Pfam" id="PF02518">
    <property type="entry name" value="HATPase_c"/>
    <property type="match status" value="1"/>
</dbReference>
<dbReference type="SUPFAM" id="SSF55874">
    <property type="entry name" value="ATPase domain of HSP90 chaperone/DNA topoisomerase II/histidine kinase"/>
    <property type="match status" value="1"/>
</dbReference>
<dbReference type="RefSeq" id="WP_011764849.1">
    <property type="nucleotide sequence ID" value="NC_008702.1"/>
</dbReference>
<dbReference type="InterPro" id="IPR013506">
    <property type="entry name" value="Topo_IIA_bsu_dom2"/>
</dbReference>
<dbReference type="GO" id="GO:0046872">
    <property type="term" value="F:metal ion binding"/>
    <property type="evidence" value="ECO:0007669"/>
    <property type="project" value="UniProtKB-KW"/>
</dbReference>
<comment type="cofactor">
    <cofactor evidence="2">
        <name>Mg(2+)</name>
        <dbReference type="ChEBI" id="CHEBI:18420"/>
    </cofactor>
</comment>
<dbReference type="InterPro" id="IPR013759">
    <property type="entry name" value="Topo_IIA_B_C"/>
</dbReference>
<keyword evidence="4 10" id="KW-0547">Nucleotide-binding</keyword>
<dbReference type="PRINTS" id="PR00418">
    <property type="entry name" value="TPI2FAMILY"/>
</dbReference>
<dbReference type="InterPro" id="IPR013760">
    <property type="entry name" value="Topo_IIA-like_dom_sf"/>
</dbReference>
<dbReference type="Gene3D" id="3.30.565.10">
    <property type="entry name" value="Histidine kinase-like ATPase, C-terminal domain"/>
    <property type="match status" value="1"/>
</dbReference>
<dbReference type="STRING" id="62928.azo1115"/>
<feature type="binding site" evidence="10">
    <location>
        <begin position="115"/>
        <end position="121"/>
    </location>
    <ligand>
        <name>ATP</name>
        <dbReference type="ChEBI" id="CHEBI:30616"/>
    </ligand>
</feature>
<feature type="binding site" evidence="10">
    <location>
        <position position="70"/>
    </location>
    <ligand>
        <name>ATP</name>
        <dbReference type="ChEBI" id="CHEBI:30616"/>
    </ligand>
</feature>
<dbReference type="EMBL" id="AM406670">
    <property type="protein sequence ID" value="CAL93732.1"/>
    <property type="molecule type" value="Genomic_DNA"/>
</dbReference>
<feature type="site" description="Interaction with DNA" evidence="10">
    <location>
        <position position="642"/>
    </location>
</feature>
<dbReference type="PRINTS" id="PR01098">
    <property type="entry name" value="TOPISMRASE4B"/>
</dbReference>
<dbReference type="GO" id="GO:0007059">
    <property type="term" value="P:chromosome segregation"/>
    <property type="evidence" value="ECO:0007669"/>
    <property type="project" value="UniProtKB-UniRule"/>
</dbReference>
<dbReference type="SMART" id="SM00387">
    <property type="entry name" value="HATPase_c"/>
    <property type="match status" value="1"/>
</dbReference>
<feature type="site" description="Interaction with DNA" evidence="10">
    <location>
        <position position="459"/>
    </location>
</feature>
<dbReference type="GO" id="GO:0003677">
    <property type="term" value="F:DNA binding"/>
    <property type="evidence" value="ECO:0007669"/>
    <property type="project" value="UniProtKB-UniRule"/>
</dbReference>
<dbReference type="KEGG" id="azo:azo1115"/>
<evidence type="ECO:0000256" key="10">
    <source>
        <dbReference type="HAMAP-Rule" id="MF_00938"/>
    </source>
</evidence>
<dbReference type="PANTHER" id="PTHR45866">
    <property type="entry name" value="DNA GYRASE/TOPOISOMERASE SUBUNIT B"/>
    <property type="match status" value="1"/>
</dbReference>
<comment type="similarity">
    <text evidence="10">Belongs to the type II topoisomerase family. ParE type 1 subfamily.</text>
</comment>
<dbReference type="Pfam" id="PF00204">
    <property type="entry name" value="DNA_gyraseB"/>
    <property type="match status" value="1"/>
</dbReference>
<evidence type="ECO:0000256" key="1">
    <source>
        <dbReference type="ARBA" id="ARBA00000185"/>
    </source>
</evidence>
<dbReference type="CDD" id="cd16928">
    <property type="entry name" value="HATPase_GyrB-like"/>
    <property type="match status" value="1"/>
</dbReference>
<dbReference type="FunFam" id="3.40.50.670:FF:000001">
    <property type="entry name" value="DNA topoisomerase 2"/>
    <property type="match status" value="1"/>
</dbReference>
<dbReference type="InterPro" id="IPR006171">
    <property type="entry name" value="TOPRIM_dom"/>
</dbReference>
<dbReference type="eggNOG" id="COG0187">
    <property type="taxonomic scope" value="Bacteria"/>
</dbReference>
<dbReference type="HAMAP" id="MF_00938">
    <property type="entry name" value="ParE_type1"/>
    <property type="match status" value="1"/>
</dbReference>
<dbReference type="Pfam" id="PF00986">
    <property type="entry name" value="DNA_gyraseB_C"/>
    <property type="match status" value="1"/>
</dbReference>
<dbReference type="InterPro" id="IPR002288">
    <property type="entry name" value="DNA_gyrase_B_C"/>
</dbReference>
<dbReference type="SUPFAM" id="SSF54211">
    <property type="entry name" value="Ribosomal protein S5 domain 2-like"/>
    <property type="match status" value="1"/>
</dbReference>
<dbReference type="GO" id="GO:0005694">
    <property type="term" value="C:chromosome"/>
    <property type="evidence" value="ECO:0007669"/>
    <property type="project" value="InterPro"/>
</dbReference>
<keyword evidence="3" id="KW-0479">Metal-binding</keyword>
<dbReference type="GO" id="GO:0003918">
    <property type="term" value="F:DNA topoisomerase type II (double strand cut, ATP-hydrolyzing) activity"/>
    <property type="evidence" value="ECO:0007669"/>
    <property type="project" value="UniProtKB-UniRule"/>
</dbReference>
<evidence type="ECO:0000259" key="11">
    <source>
        <dbReference type="PROSITE" id="PS50880"/>
    </source>
</evidence>
<dbReference type="Proteomes" id="UP000002588">
    <property type="component" value="Chromosome"/>
</dbReference>
<accession>A1K4H7</accession>
<keyword evidence="9 10" id="KW-0413">Isomerase</keyword>
<dbReference type="InterPro" id="IPR003594">
    <property type="entry name" value="HATPase_dom"/>
</dbReference>
<dbReference type="SMART" id="SM00433">
    <property type="entry name" value="TOP2c"/>
    <property type="match status" value="1"/>
</dbReference>
<evidence type="ECO:0000313" key="13">
    <source>
        <dbReference type="Proteomes" id="UP000002588"/>
    </source>
</evidence>
<keyword evidence="5 10" id="KW-0067">ATP-binding</keyword>
<dbReference type="Gene3D" id="3.40.50.670">
    <property type="match status" value="1"/>
</dbReference>